<dbReference type="CDD" id="cd23669">
    <property type="entry name" value="GH55_SacteLam55A-like"/>
    <property type="match status" value="1"/>
</dbReference>
<dbReference type="SUPFAM" id="SSF49785">
    <property type="entry name" value="Galactose-binding domain-like"/>
    <property type="match status" value="1"/>
</dbReference>
<evidence type="ECO:0000313" key="2">
    <source>
        <dbReference type="EMBL" id="GIE19447.1"/>
    </source>
</evidence>
<gene>
    <name evidence="2" type="ORF">Ahu01nite_025490</name>
</gene>
<protein>
    <recommendedName>
        <fullName evidence="1">F5/8 type C domain-containing protein</fullName>
    </recommendedName>
</protein>
<name>A0ABQ3ZMM6_9ACTN</name>
<evidence type="ECO:0000259" key="1">
    <source>
        <dbReference type="PROSITE" id="PS50022"/>
    </source>
</evidence>
<dbReference type="InterPro" id="IPR008979">
    <property type="entry name" value="Galactose-bd-like_sf"/>
</dbReference>
<reference evidence="2 3" key="1">
    <citation type="submission" date="2021-01" db="EMBL/GenBank/DDBJ databases">
        <title>Whole genome shotgun sequence of Actinoplanes humidus NBRC 14915.</title>
        <authorList>
            <person name="Komaki H."/>
            <person name="Tamura T."/>
        </authorList>
    </citation>
    <scope>NUCLEOTIDE SEQUENCE [LARGE SCALE GENOMIC DNA]</scope>
    <source>
        <strain evidence="2 3">NBRC 14915</strain>
    </source>
</reference>
<dbReference type="Proteomes" id="UP000603200">
    <property type="component" value="Unassembled WGS sequence"/>
</dbReference>
<dbReference type="InterPro" id="IPR059186">
    <property type="entry name" value="SACTE_4363"/>
</dbReference>
<evidence type="ECO:0000313" key="3">
    <source>
        <dbReference type="Proteomes" id="UP000603200"/>
    </source>
</evidence>
<organism evidence="2 3">
    <name type="scientific">Winogradskya humida</name>
    <dbReference type="NCBI Taxonomy" id="113566"/>
    <lineage>
        <taxon>Bacteria</taxon>
        <taxon>Bacillati</taxon>
        <taxon>Actinomycetota</taxon>
        <taxon>Actinomycetes</taxon>
        <taxon>Micromonosporales</taxon>
        <taxon>Micromonosporaceae</taxon>
        <taxon>Winogradskya</taxon>
    </lineage>
</organism>
<dbReference type="InterPro" id="IPR011050">
    <property type="entry name" value="Pectin_lyase_fold/virulence"/>
</dbReference>
<dbReference type="SUPFAM" id="SSF51126">
    <property type="entry name" value="Pectin lyase-like"/>
    <property type="match status" value="1"/>
</dbReference>
<accession>A0ABQ3ZMM6</accession>
<comment type="caution">
    <text evidence="2">The sequence shown here is derived from an EMBL/GenBank/DDBJ whole genome shotgun (WGS) entry which is preliminary data.</text>
</comment>
<feature type="domain" description="F5/8 type C" evidence="1">
    <location>
        <begin position="33"/>
        <end position="170"/>
    </location>
</feature>
<dbReference type="Pfam" id="PF00754">
    <property type="entry name" value="F5_F8_type_C"/>
    <property type="match status" value="1"/>
</dbReference>
<dbReference type="EMBL" id="BOMN01000029">
    <property type="protein sequence ID" value="GIE19447.1"/>
    <property type="molecule type" value="Genomic_DNA"/>
</dbReference>
<dbReference type="Gene3D" id="2.60.120.260">
    <property type="entry name" value="Galactose-binding domain-like"/>
    <property type="match status" value="1"/>
</dbReference>
<sequence>MTVPTTIPRPRRRWRLGAAGGLVVAVVAAFGAMTTLSAHAAETLLSQGKPTTASSFENEGAFPAAAATDGNTGTRWASAFVDPSWLQVDLGTSSAINRVELNWEAAYATSFKIQTSANGSTWSDATAAIAGQAGVQSVTVNATARYVRMYGTARATAYGYSLWEFKVFGGTATDPTTPPPTGPTVPPGGSLGANVIVFDPSQSAASIQSQADTIFRQQESNQFGTERYVLAFKPGTYNGLNIQVGFYTSVLGLGQNPQDTRINGDITVDAGWFQGNATQNFWRSVENLSLYPVSGADRWAVSQAAPFRRMDIHGDLNLAPAGYGWASGGYIADSRISGSEQQYSQQQWFTRNSTIGSSLNAVWNQTFVGVQGAPATSFPNPPYTTIATTPVIREKPYLFQAGGAYQVFVPNLQTNASGVTWANGNTPGTALPLTQFYVAKPGDSAATINQALAQGLNLLFQPGVYHVNQTINVTRANTVVLGLGYATIIPDGGVTPLQVADVDGVKIAGLLFDAGTTNSANLLVIGPNGSSANHAANPTTVQDVFFRIGGSIAGKATNSLLVNSNNTIIDHIWAWRADHGNAGTYGWTINTADSGLIVNGQNVTAYGLFVEHYQKYEVQWNGNGGRTYFLQNEQPYDPPNNATWRSGANGYAAYKVADSVTSHEAWAMGSYCYFNVNPAVHSDRGFEVPVNSGVKLHNVFTVSLGGQGVIDHVVNNTGGPAQGTDTVPVNVVNFP</sequence>
<dbReference type="RefSeq" id="WP_203836675.1">
    <property type="nucleotide sequence ID" value="NZ_BAAATV010000005.1"/>
</dbReference>
<dbReference type="PROSITE" id="PS50022">
    <property type="entry name" value="FA58C_3"/>
    <property type="match status" value="1"/>
</dbReference>
<keyword evidence="3" id="KW-1185">Reference proteome</keyword>
<proteinExistence type="predicted"/>
<dbReference type="InterPro" id="IPR000421">
    <property type="entry name" value="FA58C"/>
</dbReference>